<evidence type="ECO:0000313" key="7">
    <source>
        <dbReference type="EMBL" id="MBB3925705.1"/>
    </source>
</evidence>
<keyword evidence="3 5" id="KW-1133">Transmembrane helix</keyword>
<feature type="transmembrane region" description="Helical" evidence="5">
    <location>
        <begin position="74"/>
        <end position="95"/>
    </location>
</feature>
<organism evidence="7 8">
    <name type="scientific">Sphingobium jiangsuense</name>
    <dbReference type="NCBI Taxonomy" id="870476"/>
    <lineage>
        <taxon>Bacteria</taxon>
        <taxon>Pseudomonadati</taxon>
        <taxon>Pseudomonadota</taxon>
        <taxon>Alphaproteobacteria</taxon>
        <taxon>Sphingomonadales</taxon>
        <taxon>Sphingomonadaceae</taxon>
        <taxon>Sphingobium</taxon>
    </lineage>
</organism>
<dbReference type="InterPro" id="IPR005829">
    <property type="entry name" value="Sugar_transporter_CS"/>
</dbReference>
<dbReference type="PROSITE" id="PS00216">
    <property type="entry name" value="SUGAR_TRANSPORT_1"/>
    <property type="match status" value="1"/>
</dbReference>
<sequence>MTVPELPISAAAQPSPGEGGAQDVRARLDAAPMSRTQIIAIAITFLLSALDGYDVLSVTFAAPALTVAWGIGKAALGIVLAAGLGGMAVGAFALAPLADVVGRKPMILVALALMALGMLLCAFATSLEELALYRVIAGLGIGGCVAIINPIAAEFANARYRALTVSIMAIGYPVGGMVGGLGAALLLARYDWRAVFLAGFVAALLLVPVVILALPESIAYLLTRRREGSLARLNAVLVRCGQPPLAALAEGGAPRRRGYAAVFARDQIGATLWIMSVNLLLVQTIYFFLSWMPQMIADAGFPATRASLASAVANLAGAAGGLLLGWLARRHSLRGLVSGQLVLMGVMTALFGVTPPVFPLMLLISGLCGFFLFGAASGMYAALATTFGDEARAAGTGFVSGTGRVSSAIAPAAAGWLFHAGLGTASVSLIFGAISLLAGALLFWGWKRFRPC</sequence>
<feature type="transmembrane region" description="Helical" evidence="5">
    <location>
        <begin position="335"/>
        <end position="354"/>
    </location>
</feature>
<dbReference type="PANTHER" id="PTHR23508:SF10">
    <property type="entry name" value="CARBOXYLIC ACID TRANSPORTER PROTEIN HOMOLOG"/>
    <property type="match status" value="1"/>
</dbReference>
<dbReference type="Proteomes" id="UP000571950">
    <property type="component" value="Unassembled WGS sequence"/>
</dbReference>
<feature type="transmembrane region" description="Helical" evidence="5">
    <location>
        <begin position="163"/>
        <end position="188"/>
    </location>
</feature>
<dbReference type="InterPro" id="IPR020846">
    <property type="entry name" value="MFS_dom"/>
</dbReference>
<accession>A0A7W6BL35</accession>
<gene>
    <name evidence="7" type="ORF">GGR43_001420</name>
</gene>
<feature type="transmembrane region" description="Helical" evidence="5">
    <location>
        <begin position="107"/>
        <end position="125"/>
    </location>
</feature>
<dbReference type="SUPFAM" id="SSF103473">
    <property type="entry name" value="MFS general substrate transporter"/>
    <property type="match status" value="1"/>
</dbReference>
<feature type="transmembrane region" description="Helical" evidence="5">
    <location>
        <begin position="38"/>
        <end position="62"/>
    </location>
</feature>
<dbReference type="InterPro" id="IPR011701">
    <property type="entry name" value="MFS"/>
</dbReference>
<keyword evidence="4 5" id="KW-0472">Membrane</keyword>
<evidence type="ECO:0000259" key="6">
    <source>
        <dbReference type="PROSITE" id="PS50850"/>
    </source>
</evidence>
<dbReference type="InterPro" id="IPR036259">
    <property type="entry name" value="MFS_trans_sf"/>
</dbReference>
<feature type="transmembrane region" description="Helical" evidence="5">
    <location>
        <begin position="131"/>
        <end position="151"/>
    </location>
</feature>
<dbReference type="AlphaFoldDB" id="A0A7W6BL35"/>
<dbReference type="GO" id="GO:0005886">
    <property type="term" value="C:plasma membrane"/>
    <property type="evidence" value="ECO:0007669"/>
    <property type="project" value="TreeGrafter"/>
</dbReference>
<dbReference type="Gene3D" id="1.20.1250.20">
    <property type="entry name" value="MFS general substrate transporter like domains"/>
    <property type="match status" value="1"/>
</dbReference>
<name>A0A7W6BL35_9SPHN</name>
<dbReference type="PROSITE" id="PS00217">
    <property type="entry name" value="SUGAR_TRANSPORT_2"/>
    <property type="match status" value="1"/>
</dbReference>
<evidence type="ECO:0000256" key="4">
    <source>
        <dbReference type="ARBA" id="ARBA00023136"/>
    </source>
</evidence>
<comment type="caution">
    <text evidence="7">The sequence shown here is derived from an EMBL/GenBank/DDBJ whole genome shotgun (WGS) entry which is preliminary data.</text>
</comment>
<evidence type="ECO:0000256" key="3">
    <source>
        <dbReference type="ARBA" id="ARBA00022989"/>
    </source>
</evidence>
<feature type="transmembrane region" description="Helical" evidence="5">
    <location>
        <begin position="360"/>
        <end position="383"/>
    </location>
</feature>
<comment type="subcellular location">
    <subcellularLocation>
        <location evidence="1">Membrane</location>
        <topology evidence="1">Multi-pass membrane protein</topology>
    </subcellularLocation>
</comment>
<feature type="domain" description="Major facilitator superfamily (MFS) profile" evidence="6">
    <location>
        <begin position="40"/>
        <end position="450"/>
    </location>
</feature>
<keyword evidence="8" id="KW-1185">Reference proteome</keyword>
<proteinExistence type="predicted"/>
<dbReference type="EMBL" id="JACIDT010000004">
    <property type="protein sequence ID" value="MBB3925705.1"/>
    <property type="molecule type" value="Genomic_DNA"/>
</dbReference>
<feature type="transmembrane region" description="Helical" evidence="5">
    <location>
        <begin position="194"/>
        <end position="222"/>
    </location>
</feature>
<feature type="transmembrane region" description="Helical" evidence="5">
    <location>
        <begin position="270"/>
        <end position="289"/>
    </location>
</feature>
<dbReference type="PROSITE" id="PS50850">
    <property type="entry name" value="MFS"/>
    <property type="match status" value="1"/>
</dbReference>
<dbReference type="PANTHER" id="PTHR23508">
    <property type="entry name" value="CARBOXYLIC ACID TRANSPORTER PROTEIN HOMOLOG"/>
    <property type="match status" value="1"/>
</dbReference>
<dbReference type="Pfam" id="PF07690">
    <property type="entry name" value="MFS_1"/>
    <property type="match status" value="1"/>
</dbReference>
<evidence type="ECO:0000256" key="2">
    <source>
        <dbReference type="ARBA" id="ARBA00022692"/>
    </source>
</evidence>
<feature type="transmembrane region" description="Helical" evidence="5">
    <location>
        <begin position="395"/>
        <end position="418"/>
    </location>
</feature>
<feature type="transmembrane region" description="Helical" evidence="5">
    <location>
        <begin position="424"/>
        <end position="446"/>
    </location>
</feature>
<reference evidence="7 8" key="1">
    <citation type="submission" date="2020-08" db="EMBL/GenBank/DDBJ databases">
        <title>Genomic Encyclopedia of Type Strains, Phase IV (KMG-IV): sequencing the most valuable type-strain genomes for metagenomic binning, comparative biology and taxonomic classification.</title>
        <authorList>
            <person name="Goeker M."/>
        </authorList>
    </citation>
    <scope>NUCLEOTIDE SEQUENCE [LARGE SCALE GENOMIC DNA]</scope>
    <source>
        <strain evidence="7 8">DSM 26189</strain>
    </source>
</reference>
<evidence type="ECO:0000256" key="5">
    <source>
        <dbReference type="SAM" id="Phobius"/>
    </source>
</evidence>
<dbReference type="RefSeq" id="WP_223177337.1">
    <property type="nucleotide sequence ID" value="NZ_BSPS01000025.1"/>
</dbReference>
<keyword evidence="2 5" id="KW-0812">Transmembrane</keyword>
<dbReference type="GO" id="GO:0046943">
    <property type="term" value="F:carboxylic acid transmembrane transporter activity"/>
    <property type="evidence" value="ECO:0007669"/>
    <property type="project" value="TreeGrafter"/>
</dbReference>
<feature type="transmembrane region" description="Helical" evidence="5">
    <location>
        <begin position="309"/>
        <end position="328"/>
    </location>
</feature>
<protein>
    <submittedName>
        <fullName evidence="7">Benzoate transport</fullName>
    </submittedName>
</protein>
<evidence type="ECO:0000256" key="1">
    <source>
        <dbReference type="ARBA" id="ARBA00004141"/>
    </source>
</evidence>
<evidence type="ECO:0000313" key="8">
    <source>
        <dbReference type="Proteomes" id="UP000571950"/>
    </source>
</evidence>